<dbReference type="InterPro" id="IPR001584">
    <property type="entry name" value="Integrase_cat-core"/>
</dbReference>
<dbReference type="EMBL" id="CP011058">
    <property type="protein sequence ID" value="AJY76263.1"/>
    <property type="molecule type" value="Genomic_DNA"/>
</dbReference>
<dbReference type="KEGG" id="pbj:VN24_18980"/>
<dbReference type="HOGENOM" id="CLU_011734_0_0_9"/>
<dbReference type="PROSITE" id="PS50994">
    <property type="entry name" value="INTEGRASE"/>
    <property type="match status" value="1"/>
</dbReference>
<evidence type="ECO:0000259" key="1">
    <source>
        <dbReference type="PROSITE" id="PS50994"/>
    </source>
</evidence>
<accession>A0A0D5NMW5</accession>
<dbReference type="RefSeq" id="WP_045671691.1">
    <property type="nucleotide sequence ID" value="NZ_CP011058.1"/>
</dbReference>
<reference evidence="2 3" key="1">
    <citation type="journal article" date="2015" name="J. Biotechnol.">
        <title>Complete genome sequence of Paenibacillus beijingensis 7188(T) (=DSM 24997(T)), a novel rhizobacterium from jujube garden soil.</title>
        <authorList>
            <person name="Kwak Y."/>
            <person name="Shin J.H."/>
        </authorList>
    </citation>
    <scope>NUCLEOTIDE SEQUENCE [LARGE SCALE GENOMIC DNA]</scope>
    <source>
        <strain evidence="2 3">DSM 24997</strain>
    </source>
</reference>
<dbReference type="InterPro" id="IPR012337">
    <property type="entry name" value="RNaseH-like_sf"/>
</dbReference>
<dbReference type="GO" id="GO:0015074">
    <property type="term" value="P:DNA integration"/>
    <property type="evidence" value="ECO:0007669"/>
    <property type="project" value="InterPro"/>
</dbReference>
<organism evidence="2 3">
    <name type="scientific">Paenibacillus beijingensis</name>
    <dbReference type="NCBI Taxonomy" id="1126833"/>
    <lineage>
        <taxon>Bacteria</taxon>
        <taxon>Bacillati</taxon>
        <taxon>Bacillota</taxon>
        <taxon>Bacilli</taxon>
        <taxon>Bacillales</taxon>
        <taxon>Paenibacillaceae</taxon>
        <taxon>Paenibacillus</taxon>
    </lineage>
</organism>
<dbReference type="AlphaFoldDB" id="A0A0D5NMW5"/>
<gene>
    <name evidence="2" type="ORF">VN24_18980</name>
</gene>
<protein>
    <recommendedName>
        <fullName evidence="1">Integrase catalytic domain-containing protein</fullName>
    </recommendedName>
</protein>
<dbReference type="PATRIC" id="fig|1126833.4.peg.4175"/>
<evidence type="ECO:0000313" key="2">
    <source>
        <dbReference type="EMBL" id="AJY76263.1"/>
    </source>
</evidence>
<dbReference type="STRING" id="1126833.VN24_18980"/>
<dbReference type="SUPFAM" id="SSF53098">
    <property type="entry name" value="Ribonuclease H-like"/>
    <property type="match status" value="1"/>
</dbReference>
<reference evidence="3" key="2">
    <citation type="submission" date="2015-03" db="EMBL/GenBank/DDBJ databases">
        <title>Genome sequence of Paenibacillus beijingensis strain DSM 24997T.</title>
        <authorList>
            <person name="Kwak Y."/>
            <person name="Shin J.-H."/>
        </authorList>
    </citation>
    <scope>NUCLEOTIDE SEQUENCE [LARGE SCALE GENOMIC DNA]</scope>
    <source>
        <strain evidence="3">DSM 24997</strain>
    </source>
</reference>
<dbReference type="Gene3D" id="3.30.420.10">
    <property type="entry name" value="Ribonuclease H-like superfamily/Ribonuclease H"/>
    <property type="match status" value="1"/>
</dbReference>
<evidence type="ECO:0000313" key="3">
    <source>
        <dbReference type="Proteomes" id="UP000032633"/>
    </source>
</evidence>
<dbReference type="InterPro" id="IPR036397">
    <property type="entry name" value="RNaseH_sf"/>
</dbReference>
<feature type="domain" description="Integrase catalytic" evidence="1">
    <location>
        <begin position="511"/>
        <end position="704"/>
    </location>
</feature>
<sequence>MMNPEQFEVWYIKNQITDKGKKKIESIRNSQPVRRVKSGKKNVSGIYPSRKMGVSIQFESHKLELSFIYLAEHDPKVIEFFDQPSFVELDYIGTIRGGKKKRKVFQYTPDFFTIEESSAGWVECKTEEELQKLSLADPERYCKDENGYWRCPPGEEYAKAYNLKFYVFCSDQIDWVLLRNLKFLEAYFEHHAHANNDSIAKLISIVEQEPAILLQDLLERAEELAITSDSVYSMIAAGSLYVDLKKYVLAEPLYTHVFTDAEKAAAYVYFTSSNNDCVANEISSVELEIGKSVVWDGRDWEIINTGNTMITIRSAKNVIDLTYDQFESYVKQGKLKGINQSILSHPEVHEAFLKASKEECRKANERFQIIQPYLEGQIVEKPTVPSRTIRYWLSKYRLYDQIYGNGFIALLPKDHEKGNRTKRLLFETQDLMAKWIEAHYETFKQKKIAEVYGDFLLECNAKGIKGCSYKTFVKAVRLRPTHEQTKKRQGEKAAYRFESYYLEYHLSTVRHGDRPFEIGHIDHTELEIELIDSHTKKNLGRPWATFLTDGCTRKFLAIYVSFDPPSYRSCMMVLRECVKRWSRLPETVVVDGGKEFSSVYFETVLSAFKSAKKQRPASKARFGSVCERIFGMTNTRFIDNLTGNTQITKNVRQITKKNNPKKLAIWTYGKFTERLKQFVYEVYDQMSHPALGGQSPQEAYLLSMKRCGDRPWMMIPYNETFRILTLPTSDKGTAKVEPGKGFKNNYIYYWSDAFRNPEVEGMQVPIRYEPYNLGIAYAYVNKRWTQCISDYYAVFNGKTEKQIQIATKELKKKFQNHTQQFKINIKILADFLRDCDSDELLLQQMKDQEVHQNVKVIPGGKESKNNNMQDYVKKVTIDFDVEAEFDIQERYGEF</sequence>
<keyword evidence="3" id="KW-1185">Reference proteome</keyword>
<dbReference type="Proteomes" id="UP000032633">
    <property type="component" value="Chromosome"/>
</dbReference>
<name>A0A0D5NMW5_9BACL</name>
<dbReference type="GO" id="GO:0003676">
    <property type="term" value="F:nucleic acid binding"/>
    <property type="evidence" value="ECO:0007669"/>
    <property type="project" value="InterPro"/>
</dbReference>
<dbReference type="OrthoDB" id="501284at2"/>
<proteinExistence type="predicted"/>